<dbReference type="RefSeq" id="WP_093351439.1">
    <property type="nucleotide sequence ID" value="NZ_FNVB01000009.1"/>
</dbReference>
<dbReference type="EMBL" id="FOME01000004">
    <property type="protein sequence ID" value="SFD37782.1"/>
    <property type="molecule type" value="Genomic_DNA"/>
</dbReference>
<dbReference type="GO" id="GO:0016747">
    <property type="term" value="F:acyltransferase activity, transferring groups other than amino-acyl groups"/>
    <property type="evidence" value="ECO:0007669"/>
    <property type="project" value="InterPro"/>
</dbReference>
<dbReference type="InterPro" id="IPR000182">
    <property type="entry name" value="GNAT_dom"/>
</dbReference>
<proteinExistence type="predicted"/>
<keyword evidence="4" id="KW-1185">Reference proteome</keyword>
<name>A0A1H6E5B5_9PSEU</name>
<organism evidence="2 5">
    <name type="scientific">Saccharopolyspora kobensis</name>
    <dbReference type="NCBI Taxonomy" id="146035"/>
    <lineage>
        <taxon>Bacteria</taxon>
        <taxon>Bacillati</taxon>
        <taxon>Actinomycetota</taxon>
        <taxon>Actinomycetes</taxon>
        <taxon>Pseudonocardiales</taxon>
        <taxon>Pseudonocardiaceae</taxon>
        <taxon>Saccharopolyspora</taxon>
    </lineage>
</organism>
<dbReference type="PROSITE" id="PS51186">
    <property type="entry name" value="GNAT"/>
    <property type="match status" value="1"/>
</dbReference>
<sequence length="197" mass="22370">MMIEIRPAAELGESYRRRITEVFIDGFGPDFAFFSKDPRKLVDAFEHMLVLDVFHVALADGEPAAIAACTDGRRRSTQSDPAELRKHLGPVKGTFAGVMFQRTFTEALAEPREATASIEFVASATRFRGKGAAKALLAHLLALPQYREYLLEEVSDINEPALRLYEKLGFREYKRKKVRHTRWTGINHYVSLRLVQD</sequence>
<dbReference type="SUPFAM" id="SSF55729">
    <property type="entry name" value="Acyl-CoA N-acyltransferases (Nat)"/>
    <property type="match status" value="1"/>
</dbReference>
<evidence type="ECO:0000313" key="2">
    <source>
        <dbReference type="EMBL" id="SEG92433.1"/>
    </source>
</evidence>
<dbReference type="Proteomes" id="UP000199690">
    <property type="component" value="Unassembled WGS sequence"/>
</dbReference>
<dbReference type="Pfam" id="PF00583">
    <property type="entry name" value="Acetyltransf_1"/>
    <property type="match status" value="1"/>
</dbReference>
<dbReference type="EMBL" id="FNVB01000009">
    <property type="protein sequence ID" value="SEG92433.1"/>
    <property type="molecule type" value="Genomic_DNA"/>
</dbReference>
<dbReference type="AlphaFoldDB" id="A0A1H6E5B5"/>
<evidence type="ECO:0000313" key="5">
    <source>
        <dbReference type="Proteomes" id="UP000236729"/>
    </source>
</evidence>
<accession>A0A1H6E5B5</accession>
<keyword evidence="2" id="KW-0808">Transferase</keyword>
<dbReference type="Gene3D" id="3.40.630.30">
    <property type="match status" value="1"/>
</dbReference>
<dbReference type="SMR" id="A0A1H6E5B5"/>
<evidence type="ECO:0000313" key="4">
    <source>
        <dbReference type="Proteomes" id="UP000199690"/>
    </source>
</evidence>
<reference evidence="2" key="1">
    <citation type="submission" date="2016-10" db="EMBL/GenBank/DDBJ databases">
        <authorList>
            <person name="de Groot N.N."/>
        </authorList>
    </citation>
    <scope>NUCLEOTIDE SEQUENCE [LARGE SCALE GENOMIC DNA]</scope>
    <source>
        <strain evidence="2">ATCC 20501</strain>
    </source>
</reference>
<dbReference type="InterPro" id="IPR016181">
    <property type="entry name" value="Acyl_CoA_acyltransferase"/>
</dbReference>
<evidence type="ECO:0000259" key="1">
    <source>
        <dbReference type="PROSITE" id="PS51186"/>
    </source>
</evidence>
<accession>A0A1I1RUN8</accession>
<reference evidence="4 5" key="2">
    <citation type="submission" date="2016-10" db="EMBL/GenBank/DDBJ databases">
        <authorList>
            <person name="Varghese N."/>
            <person name="Submissions S."/>
        </authorList>
    </citation>
    <scope>NUCLEOTIDE SEQUENCE [LARGE SCALE GENOMIC DNA]</scope>
    <source>
        <strain evidence="5">ATCC 20501</strain>
        <strain evidence="3 4">CGMCC 4.3529</strain>
    </source>
</reference>
<evidence type="ECO:0000313" key="3">
    <source>
        <dbReference type="EMBL" id="SFD37782.1"/>
    </source>
</evidence>
<feature type="domain" description="N-acetyltransferase" evidence="1">
    <location>
        <begin position="3"/>
        <end position="196"/>
    </location>
</feature>
<dbReference type="Proteomes" id="UP000236729">
    <property type="component" value="Unassembled WGS sequence"/>
</dbReference>
<protein>
    <submittedName>
        <fullName evidence="2">Acetyltransferase (GNAT) family protein</fullName>
    </submittedName>
</protein>
<gene>
    <name evidence="2" type="ORF">SAMN02982929_05562</name>
    <name evidence="3" type="ORF">SAMN05216506_10491</name>
</gene>